<dbReference type="NCBIfam" id="TIGR02937">
    <property type="entry name" value="sigma70-ECF"/>
    <property type="match status" value="1"/>
</dbReference>
<dbReference type="SUPFAM" id="SSF88659">
    <property type="entry name" value="Sigma3 and sigma4 domains of RNA polymerase sigma factors"/>
    <property type="match status" value="1"/>
</dbReference>
<evidence type="ECO:0000259" key="6">
    <source>
        <dbReference type="Pfam" id="PF08281"/>
    </source>
</evidence>
<protein>
    <submittedName>
        <fullName evidence="7">DNA-directed RNA polymerase sigma-70 factor</fullName>
    </submittedName>
</protein>
<evidence type="ECO:0000256" key="2">
    <source>
        <dbReference type="ARBA" id="ARBA00023015"/>
    </source>
</evidence>
<dbReference type="PANTHER" id="PTHR43133">
    <property type="entry name" value="RNA POLYMERASE ECF-TYPE SIGMA FACTO"/>
    <property type="match status" value="1"/>
</dbReference>
<evidence type="ECO:0000259" key="5">
    <source>
        <dbReference type="Pfam" id="PF04542"/>
    </source>
</evidence>
<keyword evidence="7" id="KW-0240">DNA-directed RNA polymerase</keyword>
<dbReference type="SUPFAM" id="SSF88946">
    <property type="entry name" value="Sigma2 domain of RNA polymerase sigma factors"/>
    <property type="match status" value="1"/>
</dbReference>
<dbReference type="Pfam" id="PF04542">
    <property type="entry name" value="Sigma70_r2"/>
    <property type="match status" value="1"/>
</dbReference>
<dbReference type="Proteomes" id="UP000603317">
    <property type="component" value="Unassembled WGS sequence"/>
</dbReference>
<proteinExistence type="inferred from homology"/>
<keyword evidence="4" id="KW-0804">Transcription</keyword>
<name>A0ABQ1F4M3_9SPHN</name>
<dbReference type="InterPro" id="IPR013325">
    <property type="entry name" value="RNA_pol_sigma_r2"/>
</dbReference>
<dbReference type="CDD" id="cd06171">
    <property type="entry name" value="Sigma70_r4"/>
    <property type="match status" value="1"/>
</dbReference>
<dbReference type="Gene3D" id="1.10.1740.10">
    <property type="match status" value="1"/>
</dbReference>
<dbReference type="InterPro" id="IPR013249">
    <property type="entry name" value="RNA_pol_sigma70_r4_t2"/>
</dbReference>
<keyword evidence="2" id="KW-0805">Transcription regulation</keyword>
<evidence type="ECO:0000256" key="3">
    <source>
        <dbReference type="ARBA" id="ARBA00023082"/>
    </source>
</evidence>
<dbReference type="InterPro" id="IPR039425">
    <property type="entry name" value="RNA_pol_sigma-70-like"/>
</dbReference>
<dbReference type="RefSeq" id="WP_188641197.1">
    <property type="nucleotide sequence ID" value="NZ_BMID01000001.1"/>
</dbReference>
<comment type="caution">
    <text evidence="7">The sequence shown here is derived from an EMBL/GenBank/DDBJ whole genome shotgun (WGS) entry which is preliminary data.</text>
</comment>
<dbReference type="InterPro" id="IPR007627">
    <property type="entry name" value="RNA_pol_sigma70_r2"/>
</dbReference>
<dbReference type="Pfam" id="PF08281">
    <property type="entry name" value="Sigma70_r4_2"/>
    <property type="match status" value="1"/>
</dbReference>
<dbReference type="PANTHER" id="PTHR43133:SF62">
    <property type="entry name" value="RNA POLYMERASE SIGMA FACTOR SIGZ"/>
    <property type="match status" value="1"/>
</dbReference>
<keyword evidence="3" id="KW-0731">Sigma factor</keyword>
<evidence type="ECO:0000313" key="7">
    <source>
        <dbReference type="EMBL" id="GFZ99584.1"/>
    </source>
</evidence>
<dbReference type="InterPro" id="IPR014284">
    <property type="entry name" value="RNA_pol_sigma-70_dom"/>
</dbReference>
<dbReference type="InterPro" id="IPR013324">
    <property type="entry name" value="RNA_pol_sigma_r3/r4-like"/>
</dbReference>
<evidence type="ECO:0000313" key="8">
    <source>
        <dbReference type="Proteomes" id="UP000603317"/>
    </source>
</evidence>
<dbReference type="Gene3D" id="1.10.10.10">
    <property type="entry name" value="Winged helix-like DNA-binding domain superfamily/Winged helix DNA-binding domain"/>
    <property type="match status" value="1"/>
</dbReference>
<feature type="domain" description="RNA polymerase sigma factor 70 region 4 type 2" evidence="6">
    <location>
        <begin position="130"/>
        <end position="181"/>
    </location>
</feature>
<feature type="domain" description="RNA polymerase sigma-70 region 2" evidence="5">
    <location>
        <begin position="31"/>
        <end position="95"/>
    </location>
</feature>
<organism evidence="7 8">
    <name type="scientific">Blastomonas marina</name>
    <dbReference type="NCBI Taxonomy" id="1867408"/>
    <lineage>
        <taxon>Bacteria</taxon>
        <taxon>Pseudomonadati</taxon>
        <taxon>Pseudomonadota</taxon>
        <taxon>Alphaproteobacteria</taxon>
        <taxon>Sphingomonadales</taxon>
        <taxon>Sphingomonadaceae</taxon>
        <taxon>Blastomonas</taxon>
    </lineage>
</organism>
<dbReference type="GO" id="GO:0000428">
    <property type="term" value="C:DNA-directed RNA polymerase complex"/>
    <property type="evidence" value="ECO:0007669"/>
    <property type="project" value="UniProtKB-KW"/>
</dbReference>
<gene>
    <name evidence="7" type="ORF">GCM10010923_04950</name>
</gene>
<evidence type="ECO:0000256" key="4">
    <source>
        <dbReference type="ARBA" id="ARBA00023163"/>
    </source>
</evidence>
<dbReference type="InterPro" id="IPR036388">
    <property type="entry name" value="WH-like_DNA-bd_sf"/>
</dbReference>
<reference evidence="8" key="1">
    <citation type="journal article" date="2019" name="Int. J. Syst. Evol. Microbiol.">
        <title>The Global Catalogue of Microorganisms (GCM) 10K type strain sequencing project: providing services to taxonomists for standard genome sequencing and annotation.</title>
        <authorList>
            <consortium name="The Broad Institute Genomics Platform"/>
            <consortium name="The Broad Institute Genome Sequencing Center for Infectious Disease"/>
            <person name="Wu L."/>
            <person name="Ma J."/>
        </authorList>
    </citation>
    <scope>NUCLEOTIDE SEQUENCE [LARGE SCALE GENOMIC DNA]</scope>
    <source>
        <strain evidence="8">CGMCC 1.15297</strain>
    </source>
</reference>
<evidence type="ECO:0000256" key="1">
    <source>
        <dbReference type="ARBA" id="ARBA00010641"/>
    </source>
</evidence>
<sequence>MAQASEHARKRLKSLMKRLGAGDRAAFPEVYEATKVKLFGICLRILRDRSEAEDALQDVYATLLKSADRYDPERASPISWLATLARNRAIDRARKGGVRANAAPIGEADMLPDGVPLADEQLIDGERDARVHGCIETLSENQRRPIRDAFFGGRTYDEIARAENVPPGTMRSRIRRGLMRLRDCMEDGE</sequence>
<dbReference type="EMBL" id="BMID01000001">
    <property type="protein sequence ID" value="GFZ99584.1"/>
    <property type="molecule type" value="Genomic_DNA"/>
</dbReference>
<accession>A0ABQ1F4M3</accession>
<keyword evidence="8" id="KW-1185">Reference proteome</keyword>
<comment type="similarity">
    <text evidence="1">Belongs to the sigma-70 factor family. ECF subfamily.</text>
</comment>